<dbReference type="GO" id="GO:0003723">
    <property type="term" value="F:RNA binding"/>
    <property type="evidence" value="ECO:0007669"/>
    <property type="project" value="UniProtKB-UniRule"/>
</dbReference>
<dbReference type="Gene3D" id="3.30.70.330">
    <property type="match status" value="1"/>
</dbReference>
<dbReference type="GO" id="GO:0061574">
    <property type="term" value="C:ASAP complex"/>
    <property type="evidence" value="ECO:0007669"/>
    <property type="project" value="TreeGrafter"/>
</dbReference>
<reference evidence="9 10" key="1">
    <citation type="submission" date="2023-10" db="EMBL/GenBank/DDBJ databases">
        <title>Chromosome-scale genome assembly provides insights into flower coloration mechanisms of Canna indica.</title>
        <authorList>
            <person name="Li C."/>
        </authorList>
    </citation>
    <scope>NUCLEOTIDE SEQUENCE [LARGE SCALE GENOMIC DNA]</scope>
    <source>
        <tissue evidence="9">Flower</tissue>
    </source>
</reference>
<feature type="region of interest" description="Disordered" evidence="7">
    <location>
        <begin position="171"/>
        <end position="360"/>
    </location>
</feature>
<keyword evidence="5" id="KW-0539">Nucleus</keyword>
<dbReference type="GO" id="GO:0005737">
    <property type="term" value="C:cytoplasm"/>
    <property type="evidence" value="ECO:0007669"/>
    <property type="project" value="TreeGrafter"/>
</dbReference>
<evidence type="ECO:0000256" key="5">
    <source>
        <dbReference type="ARBA" id="ARBA00023242"/>
    </source>
</evidence>
<keyword evidence="10" id="KW-1185">Reference proteome</keyword>
<dbReference type="SUPFAM" id="SSF54928">
    <property type="entry name" value="RNA-binding domain, RBD"/>
    <property type="match status" value="1"/>
</dbReference>
<evidence type="ECO:0000259" key="8">
    <source>
        <dbReference type="PROSITE" id="PS50102"/>
    </source>
</evidence>
<evidence type="ECO:0000256" key="6">
    <source>
        <dbReference type="PROSITE-ProRule" id="PRU00176"/>
    </source>
</evidence>
<protein>
    <submittedName>
        <fullName evidence="9">Serine/arginine-rich splicing factor SR45-like isoform X4</fullName>
    </submittedName>
</protein>
<gene>
    <name evidence="9" type="ORF">Cni_G23040</name>
</gene>
<evidence type="ECO:0000256" key="1">
    <source>
        <dbReference type="ARBA" id="ARBA00004123"/>
    </source>
</evidence>
<dbReference type="GO" id="GO:0005654">
    <property type="term" value="C:nucleoplasm"/>
    <property type="evidence" value="ECO:0007669"/>
    <property type="project" value="TreeGrafter"/>
</dbReference>
<dbReference type="SMART" id="SM00360">
    <property type="entry name" value="RRM"/>
    <property type="match status" value="1"/>
</dbReference>
<dbReference type="Proteomes" id="UP001327560">
    <property type="component" value="Chromosome 7"/>
</dbReference>
<dbReference type="FunFam" id="3.30.70.330:FF:000461">
    <property type="entry name" value="Serine/arginine-rich splicing factor SR45"/>
    <property type="match status" value="1"/>
</dbReference>
<dbReference type="PANTHER" id="PTHR15481">
    <property type="entry name" value="RIBONUCLEIC ACID BINDING PROTEIN S1"/>
    <property type="match status" value="1"/>
</dbReference>
<proteinExistence type="predicted"/>
<dbReference type="AlphaFoldDB" id="A0AAQ3KTA1"/>
<dbReference type="InterPro" id="IPR034201">
    <property type="entry name" value="RNPS1_RRM"/>
</dbReference>
<keyword evidence="4" id="KW-0508">mRNA splicing</keyword>
<feature type="compositionally biased region" description="Low complexity" evidence="7">
    <location>
        <begin position="174"/>
        <end position="185"/>
    </location>
</feature>
<sequence length="477" mass="53449">MAKPGKARPASASVSPSRSSSRSRSYSGSDSRSRSRSFSSSASPSRSVSSRSRSPPPQRKGPNAAAKRGRSQTPPSKKASPPRNTSPVPESVVLHIDHLSRNVNEAHLKEIFGNFGEIVNVELAIDRLVNLPRGYGYVEFKKRVDAEKALLHMDGGQIDGCVIRVRFTLTQRQKASSPPKAIPAAPKREAPPRDKVGIVAEKDAPQRPREASPRRKPPSPPPPRRRSPPPNRRIDSSRRRPDGSPRRRVESPVRRRADSPPHRRGETPPRRRAPSPPRRRSPSPPRRNRSPARISPRRGRGSPIRKRSPIPPRRRSPPRRPRSPPRRSPPSRRRSRSPIRRPIRSHSRSVSPRRSTNLDCQNHSYSWLGARGQRSSECKVNDRETLRVCMQSVPKGAERHRQGEEVLIHLTLDLLVLARELEEYPEVVVLEGLLEEEAAATVGAAALPALKETNHVFRVRQCRVNSEHLCKLLKNDG</sequence>
<name>A0AAQ3KTA1_9LILI</name>
<feature type="domain" description="RRM" evidence="8">
    <location>
        <begin position="92"/>
        <end position="170"/>
    </location>
</feature>
<dbReference type="CDD" id="cd12365">
    <property type="entry name" value="RRM_RNPS1"/>
    <property type="match status" value="1"/>
</dbReference>
<dbReference type="GO" id="GO:0000398">
    <property type="term" value="P:mRNA splicing, via spliceosome"/>
    <property type="evidence" value="ECO:0007669"/>
    <property type="project" value="TreeGrafter"/>
</dbReference>
<evidence type="ECO:0000313" key="9">
    <source>
        <dbReference type="EMBL" id="WOL14260.1"/>
    </source>
</evidence>
<feature type="region of interest" description="Disordered" evidence="7">
    <location>
        <begin position="1"/>
        <end position="89"/>
    </location>
</feature>
<dbReference type="Pfam" id="PF00076">
    <property type="entry name" value="RRM_1"/>
    <property type="match status" value="1"/>
</dbReference>
<keyword evidence="2" id="KW-0507">mRNA processing</keyword>
<feature type="compositionally biased region" description="Basic residues" evidence="7">
    <location>
        <begin position="270"/>
        <end position="347"/>
    </location>
</feature>
<dbReference type="PROSITE" id="PS50102">
    <property type="entry name" value="RRM"/>
    <property type="match status" value="1"/>
</dbReference>
<dbReference type="PANTHER" id="PTHR15481:SF0">
    <property type="entry name" value="LD23870P-RELATED"/>
    <property type="match status" value="1"/>
</dbReference>
<evidence type="ECO:0000256" key="7">
    <source>
        <dbReference type="SAM" id="MobiDB-lite"/>
    </source>
</evidence>
<keyword evidence="3 6" id="KW-0694">RNA-binding</keyword>
<evidence type="ECO:0000256" key="4">
    <source>
        <dbReference type="ARBA" id="ARBA00023187"/>
    </source>
</evidence>
<comment type="subcellular location">
    <subcellularLocation>
        <location evidence="1">Nucleus</location>
    </subcellularLocation>
</comment>
<accession>A0AAQ3KTA1</accession>
<feature type="compositionally biased region" description="Basic and acidic residues" evidence="7">
    <location>
        <begin position="186"/>
        <end position="213"/>
    </location>
</feature>
<dbReference type="InterPro" id="IPR000504">
    <property type="entry name" value="RRM_dom"/>
</dbReference>
<evidence type="ECO:0000313" key="10">
    <source>
        <dbReference type="Proteomes" id="UP001327560"/>
    </source>
</evidence>
<organism evidence="9 10">
    <name type="scientific">Canna indica</name>
    <name type="common">Indian-shot</name>
    <dbReference type="NCBI Taxonomy" id="4628"/>
    <lineage>
        <taxon>Eukaryota</taxon>
        <taxon>Viridiplantae</taxon>
        <taxon>Streptophyta</taxon>
        <taxon>Embryophyta</taxon>
        <taxon>Tracheophyta</taxon>
        <taxon>Spermatophyta</taxon>
        <taxon>Magnoliopsida</taxon>
        <taxon>Liliopsida</taxon>
        <taxon>Zingiberales</taxon>
        <taxon>Cannaceae</taxon>
        <taxon>Canna</taxon>
    </lineage>
</organism>
<dbReference type="InterPro" id="IPR012677">
    <property type="entry name" value="Nucleotide-bd_a/b_plait_sf"/>
</dbReference>
<dbReference type="EMBL" id="CP136896">
    <property type="protein sequence ID" value="WOL14260.1"/>
    <property type="molecule type" value="Genomic_DNA"/>
</dbReference>
<feature type="compositionally biased region" description="Basic and acidic residues" evidence="7">
    <location>
        <begin position="232"/>
        <end position="269"/>
    </location>
</feature>
<evidence type="ECO:0000256" key="3">
    <source>
        <dbReference type="ARBA" id="ARBA00022884"/>
    </source>
</evidence>
<evidence type="ECO:0000256" key="2">
    <source>
        <dbReference type="ARBA" id="ARBA00022664"/>
    </source>
</evidence>
<feature type="compositionally biased region" description="Low complexity" evidence="7">
    <location>
        <begin position="7"/>
        <end position="53"/>
    </location>
</feature>
<dbReference type="InterPro" id="IPR035979">
    <property type="entry name" value="RBD_domain_sf"/>
</dbReference>